<evidence type="ECO:0000313" key="2">
    <source>
        <dbReference type="Proteomes" id="UP000094329"/>
    </source>
</evidence>
<accession>A0ABX3A7T1</accession>
<comment type="caution">
    <text evidence="1">The sequence shown here is derived from an EMBL/GenBank/DDBJ whole genome shotgun (WGS) entry which is preliminary data.</text>
</comment>
<dbReference type="EMBL" id="MDTU01000001">
    <property type="protein sequence ID" value="ODN43688.1"/>
    <property type="molecule type" value="Genomic_DNA"/>
</dbReference>
<name>A0ABX3A7T1_9GAMM</name>
<protein>
    <recommendedName>
        <fullName evidence="3">Ubiquitin-like protease family profile domain-containing protein</fullName>
    </recommendedName>
</protein>
<evidence type="ECO:0008006" key="3">
    <source>
        <dbReference type="Google" id="ProtNLM"/>
    </source>
</evidence>
<dbReference type="Proteomes" id="UP000094329">
    <property type="component" value="Unassembled WGS sequence"/>
</dbReference>
<sequence>MFKKAIEELSSRYEQKDMDSALNYFTNNTILSQLIIGLKAFKDIVENKVFYISESTLCKGVPESSQSQSLFRKLSTTKTHYVKLIIYGDHWRYALLKLSRGKNEIMYVDGVSDFYISENIKYINTITKLINNAGFGNRSIIHYGNEKIQNDDDHCAIFAIDGIGNLPDIESYIYGNIFSYLEESFIKNEVFEEMKLKINYVTLPDRLIKSKQSLKQLQKDILERRSRNHQEVVNQKGLSLFEHTRSKTRNIVTKSSLKAVNYTIQLKFIKYINRLKLLNAVFNEYELSQLATASCSELFSQSHANHALKKNEKKYNSIKNKISRTIPYYN</sequence>
<proteinExistence type="predicted"/>
<gene>
    <name evidence="1" type="ORF">BGC07_13240</name>
</gene>
<evidence type="ECO:0000313" key="1">
    <source>
        <dbReference type="EMBL" id="ODN43688.1"/>
    </source>
</evidence>
<dbReference type="RefSeq" id="WP_069313485.1">
    <property type="nucleotide sequence ID" value="NZ_MDTU01000001.1"/>
</dbReference>
<keyword evidence="2" id="KW-1185">Reference proteome</keyword>
<organism evidence="1 2">
    <name type="scientific">Piscirickettsia litoralis</name>
    <dbReference type="NCBI Taxonomy" id="1891921"/>
    <lineage>
        <taxon>Bacteria</taxon>
        <taxon>Pseudomonadati</taxon>
        <taxon>Pseudomonadota</taxon>
        <taxon>Gammaproteobacteria</taxon>
        <taxon>Thiotrichales</taxon>
        <taxon>Piscirickettsiaceae</taxon>
        <taxon>Piscirickettsia</taxon>
    </lineage>
</organism>
<reference evidence="1 2" key="1">
    <citation type="submission" date="2016-08" db="EMBL/GenBank/DDBJ databases">
        <title>Draft genome sequence of Candidatus Piscirickettsia litoralis, from seawater.</title>
        <authorList>
            <person name="Wan X."/>
            <person name="Lee A.J."/>
            <person name="Hou S."/>
            <person name="Donachie S.P."/>
        </authorList>
    </citation>
    <scope>NUCLEOTIDE SEQUENCE [LARGE SCALE GENOMIC DNA]</scope>
    <source>
        <strain evidence="1 2">Y2</strain>
    </source>
</reference>